<accession>A0ABT8T177</accession>
<gene>
    <name evidence="2" type="ORF">Q2T52_20100</name>
</gene>
<evidence type="ECO:0008006" key="4">
    <source>
        <dbReference type="Google" id="ProtNLM"/>
    </source>
</evidence>
<feature type="chain" id="PRO_5046549065" description="Lipoprotein" evidence="1">
    <location>
        <begin position="23"/>
        <end position="58"/>
    </location>
</feature>
<reference evidence="2" key="1">
    <citation type="journal article" date="2015" name="Int. J. Syst. Evol. Microbiol.">
        <title>Rhizobium oryzicola sp. nov., potential plant-growth-promoting endophytic bacteria isolated from rice roots.</title>
        <authorList>
            <person name="Zhang X.X."/>
            <person name="Gao J.S."/>
            <person name="Cao Y.H."/>
            <person name="Sheirdil R.A."/>
            <person name="Wang X.C."/>
            <person name="Zhang L."/>
        </authorList>
    </citation>
    <scope>NUCLEOTIDE SEQUENCE</scope>
    <source>
        <strain evidence="2">05753</strain>
    </source>
</reference>
<protein>
    <recommendedName>
        <fullName evidence="4">Lipoprotein</fullName>
    </recommendedName>
</protein>
<dbReference type="RefSeq" id="WP_302078634.1">
    <property type="nucleotide sequence ID" value="NZ_JAUKWQ010000008.1"/>
</dbReference>
<evidence type="ECO:0000313" key="3">
    <source>
        <dbReference type="Proteomes" id="UP001169006"/>
    </source>
</evidence>
<dbReference type="Proteomes" id="UP001169006">
    <property type="component" value="Unassembled WGS sequence"/>
</dbReference>
<proteinExistence type="predicted"/>
<reference evidence="2" key="2">
    <citation type="submission" date="2023-07" db="EMBL/GenBank/DDBJ databases">
        <authorList>
            <person name="Sun H."/>
        </authorList>
    </citation>
    <scope>NUCLEOTIDE SEQUENCE</scope>
    <source>
        <strain evidence="2">05753</strain>
    </source>
</reference>
<name>A0ABT8T177_9HYPH</name>
<feature type="signal peptide" evidence="1">
    <location>
        <begin position="1"/>
        <end position="22"/>
    </location>
</feature>
<keyword evidence="3" id="KW-1185">Reference proteome</keyword>
<evidence type="ECO:0000313" key="2">
    <source>
        <dbReference type="EMBL" id="MDO1584396.1"/>
    </source>
</evidence>
<organism evidence="2 3">
    <name type="scientific">Rhizobium oryzicola</name>
    <dbReference type="NCBI Taxonomy" id="1232668"/>
    <lineage>
        <taxon>Bacteria</taxon>
        <taxon>Pseudomonadati</taxon>
        <taxon>Pseudomonadota</taxon>
        <taxon>Alphaproteobacteria</taxon>
        <taxon>Hyphomicrobiales</taxon>
        <taxon>Rhizobiaceae</taxon>
        <taxon>Rhizobium/Agrobacterium group</taxon>
        <taxon>Rhizobium</taxon>
    </lineage>
</organism>
<comment type="caution">
    <text evidence="2">The sequence shown here is derived from an EMBL/GenBank/DDBJ whole genome shotgun (WGS) entry which is preliminary data.</text>
</comment>
<sequence>MKKSVATLFAMATLALVTSGCASTGDPHVYQGGPVGGMVQQHGGENPTPIIFPRSQAY</sequence>
<keyword evidence="1" id="KW-0732">Signal</keyword>
<evidence type="ECO:0000256" key="1">
    <source>
        <dbReference type="SAM" id="SignalP"/>
    </source>
</evidence>
<dbReference type="EMBL" id="JAUKWQ010000008">
    <property type="protein sequence ID" value="MDO1584396.1"/>
    <property type="molecule type" value="Genomic_DNA"/>
</dbReference>
<dbReference type="PROSITE" id="PS51257">
    <property type="entry name" value="PROKAR_LIPOPROTEIN"/>
    <property type="match status" value="1"/>
</dbReference>